<dbReference type="EMBL" id="CP050549">
    <property type="protein sequence ID" value="QND42973.1"/>
    <property type="molecule type" value="Genomic_DNA"/>
</dbReference>
<dbReference type="InterPro" id="IPR025528">
    <property type="entry name" value="BrnA_antitoxin"/>
</dbReference>
<organism evidence="1 2">
    <name type="scientific">Rhizobium leguminosarum bv. viciae</name>
    <dbReference type="NCBI Taxonomy" id="387"/>
    <lineage>
        <taxon>Bacteria</taxon>
        <taxon>Pseudomonadati</taxon>
        <taxon>Pseudomonadota</taxon>
        <taxon>Alphaproteobacteria</taxon>
        <taxon>Hyphomicrobiales</taxon>
        <taxon>Rhizobiaceae</taxon>
        <taxon>Rhizobium/Agrobacterium group</taxon>
        <taxon>Rhizobium</taxon>
    </lineage>
</organism>
<proteinExistence type="predicted"/>
<reference evidence="2" key="1">
    <citation type="journal article" date="2020" name="Mol. Plant Microbe">
        <title>Rhizobial microsymbionts of the narrowly endemic Oxytropis species growing in Kamchatka are characterized by significant genetic diversity and possess a set of genes that are associated with T3SS and T6SS secretion systems and can affect the development of symbiosis.</title>
        <authorList>
            <person name="Safronova V."/>
            <person name="Guro P."/>
            <person name="Sazanova A."/>
            <person name="Kuznetsova I."/>
            <person name="Belimov A."/>
            <person name="Yakubov V."/>
            <person name="Chirak E."/>
            <person name="Afonin A."/>
            <person name="Gogolev Y."/>
            <person name="Andronov E."/>
            <person name="Tikhonovich I."/>
        </authorList>
    </citation>
    <scope>NUCLEOTIDE SEQUENCE [LARGE SCALE GENOMIC DNA]</scope>
    <source>
        <strain evidence="2">RCAM0610</strain>
    </source>
</reference>
<dbReference type="AlphaFoldDB" id="A0A7G6RL41"/>
<dbReference type="Proteomes" id="UP000515518">
    <property type="component" value="Chromosome"/>
</dbReference>
<gene>
    <name evidence="1" type="ORF">HB770_20940</name>
</gene>
<accession>A0A7G6RL41</accession>
<evidence type="ECO:0000313" key="1">
    <source>
        <dbReference type="EMBL" id="QND42973.1"/>
    </source>
</evidence>
<name>A0A7G6RL41_RHILV</name>
<sequence length="85" mass="9437">MAMNIARRYQAAKDKNRAVNKELSRVLEQIVTGTLPKPRKPSGRPPSGKATIAISLRIAPDVLEFYKSTGEGWQTRMNDALRKAA</sequence>
<dbReference type="Pfam" id="PF14384">
    <property type="entry name" value="BrnA_antitoxin"/>
    <property type="match status" value="1"/>
</dbReference>
<protein>
    <submittedName>
        <fullName evidence="1">BrnA antitoxin family protein</fullName>
    </submittedName>
</protein>
<evidence type="ECO:0000313" key="2">
    <source>
        <dbReference type="Proteomes" id="UP000515518"/>
    </source>
</evidence>